<accession>A0AAV5KLT1</accession>
<dbReference type="AlphaFoldDB" id="A0AAV5KLT1"/>
<gene>
    <name evidence="2" type="ORF">SLEP1_g34985</name>
</gene>
<evidence type="ECO:0000313" key="3">
    <source>
        <dbReference type="Proteomes" id="UP001054252"/>
    </source>
</evidence>
<evidence type="ECO:0000313" key="2">
    <source>
        <dbReference type="EMBL" id="GKV25566.1"/>
    </source>
</evidence>
<keyword evidence="3" id="KW-1185">Reference proteome</keyword>
<feature type="transmembrane region" description="Helical" evidence="1">
    <location>
        <begin position="6"/>
        <end position="23"/>
    </location>
</feature>
<organism evidence="2 3">
    <name type="scientific">Rubroshorea leprosula</name>
    <dbReference type="NCBI Taxonomy" id="152421"/>
    <lineage>
        <taxon>Eukaryota</taxon>
        <taxon>Viridiplantae</taxon>
        <taxon>Streptophyta</taxon>
        <taxon>Embryophyta</taxon>
        <taxon>Tracheophyta</taxon>
        <taxon>Spermatophyta</taxon>
        <taxon>Magnoliopsida</taxon>
        <taxon>eudicotyledons</taxon>
        <taxon>Gunneridae</taxon>
        <taxon>Pentapetalae</taxon>
        <taxon>rosids</taxon>
        <taxon>malvids</taxon>
        <taxon>Malvales</taxon>
        <taxon>Dipterocarpaceae</taxon>
        <taxon>Rubroshorea</taxon>
    </lineage>
</organism>
<keyword evidence="1" id="KW-1133">Transmembrane helix</keyword>
<reference evidence="2 3" key="1">
    <citation type="journal article" date="2021" name="Commun. Biol.">
        <title>The genome of Shorea leprosula (Dipterocarpaceae) highlights the ecological relevance of drought in aseasonal tropical rainforests.</title>
        <authorList>
            <person name="Ng K.K.S."/>
            <person name="Kobayashi M.J."/>
            <person name="Fawcett J.A."/>
            <person name="Hatakeyama M."/>
            <person name="Paape T."/>
            <person name="Ng C.H."/>
            <person name="Ang C.C."/>
            <person name="Tnah L.H."/>
            <person name="Lee C.T."/>
            <person name="Nishiyama T."/>
            <person name="Sese J."/>
            <person name="O'Brien M.J."/>
            <person name="Copetti D."/>
            <person name="Mohd Noor M.I."/>
            <person name="Ong R.C."/>
            <person name="Putra M."/>
            <person name="Sireger I.Z."/>
            <person name="Indrioko S."/>
            <person name="Kosugi Y."/>
            <person name="Izuno A."/>
            <person name="Isagi Y."/>
            <person name="Lee S.L."/>
            <person name="Shimizu K.K."/>
        </authorList>
    </citation>
    <scope>NUCLEOTIDE SEQUENCE [LARGE SCALE GENOMIC DNA]</scope>
    <source>
        <strain evidence="2">214</strain>
    </source>
</reference>
<dbReference type="EMBL" id="BPVZ01000069">
    <property type="protein sequence ID" value="GKV25566.1"/>
    <property type="molecule type" value="Genomic_DNA"/>
</dbReference>
<evidence type="ECO:0000256" key="1">
    <source>
        <dbReference type="SAM" id="Phobius"/>
    </source>
</evidence>
<sequence>MLGVGSLFALISLFHILWIHRRFSKRCGLNYLKTVGIRPLSQACKGILP</sequence>
<keyword evidence="1" id="KW-0812">Transmembrane</keyword>
<keyword evidence="1" id="KW-0472">Membrane</keyword>
<dbReference type="Proteomes" id="UP001054252">
    <property type="component" value="Unassembled WGS sequence"/>
</dbReference>
<protein>
    <submittedName>
        <fullName evidence="2">Uncharacterized protein</fullName>
    </submittedName>
</protein>
<proteinExistence type="predicted"/>
<name>A0AAV5KLT1_9ROSI</name>
<comment type="caution">
    <text evidence="2">The sequence shown here is derived from an EMBL/GenBank/DDBJ whole genome shotgun (WGS) entry which is preliminary data.</text>
</comment>